<sequence length="159" mass="16843">MVVAARSTTKYTLFIVVALVATAILGTGVEAGHECWTGSDDECDRFCHEVLGKRAVSAMLVRSFALLCTAASLAMAACTLTYKYTDGTQSSRDVIAEQCYTVPAGIPKDVAVVDVVGASDHGEIETYGKRGCGTLLEKGPTPLTVTKPRIYSVYIALCP</sequence>
<keyword evidence="1" id="KW-0472">Membrane</keyword>
<keyword evidence="1" id="KW-0812">Transmembrane</keyword>
<feature type="transmembrane region" description="Helical" evidence="1">
    <location>
        <begin position="55"/>
        <end position="82"/>
    </location>
</feature>
<gene>
    <name evidence="3" type="ORF">K457DRAFT_25124</name>
</gene>
<reference evidence="3 4" key="1">
    <citation type="submission" date="2016-05" db="EMBL/GenBank/DDBJ databases">
        <title>Genome sequencing reveals origins of a unique bacterial endosymbiosis in the earliest lineages of terrestrial Fungi.</title>
        <authorList>
            <consortium name="DOE Joint Genome Institute"/>
            <person name="Uehling J."/>
            <person name="Gryganskyi A."/>
            <person name="Hameed K."/>
            <person name="Tschaplinski T."/>
            <person name="Misztal P."/>
            <person name="Wu S."/>
            <person name="Desiro A."/>
            <person name="Vande Pol N."/>
            <person name="Du Z.-Y."/>
            <person name="Zienkiewicz A."/>
            <person name="Zienkiewicz K."/>
            <person name="Morin E."/>
            <person name="Tisserant E."/>
            <person name="Splivallo R."/>
            <person name="Hainaut M."/>
            <person name="Henrissat B."/>
            <person name="Ohm R."/>
            <person name="Kuo A."/>
            <person name="Yan J."/>
            <person name="Lipzen A."/>
            <person name="Nolan M."/>
            <person name="Labutti K."/>
            <person name="Barry K."/>
            <person name="Goldstein A."/>
            <person name="Labbe J."/>
            <person name="Schadt C."/>
            <person name="Tuskan G."/>
            <person name="Grigoriev I."/>
            <person name="Martin F."/>
            <person name="Vilgalys R."/>
            <person name="Bonito G."/>
        </authorList>
    </citation>
    <scope>NUCLEOTIDE SEQUENCE [LARGE SCALE GENOMIC DNA]</scope>
    <source>
        <strain evidence="3 4">AG-77</strain>
    </source>
</reference>
<feature type="chain" id="PRO_5008275902" evidence="2">
    <location>
        <begin position="32"/>
        <end position="159"/>
    </location>
</feature>
<proteinExistence type="predicted"/>
<keyword evidence="4" id="KW-1185">Reference proteome</keyword>
<dbReference type="AlphaFoldDB" id="A0A197JG66"/>
<evidence type="ECO:0000313" key="3">
    <source>
        <dbReference type="EMBL" id="OAQ23404.1"/>
    </source>
</evidence>
<keyword evidence="1" id="KW-1133">Transmembrane helix</keyword>
<evidence type="ECO:0000256" key="2">
    <source>
        <dbReference type="SAM" id="SignalP"/>
    </source>
</evidence>
<accession>A0A197JG66</accession>
<dbReference type="OrthoDB" id="2361738at2759"/>
<organism evidence="3 4">
    <name type="scientific">Linnemannia elongata AG-77</name>
    <dbReference type="NCBI Taxonomy" id="1314771"/>
    <lineage>
        <taxon>Eukaryota</taxon>
        <taxon>Fungi</taxon>
        <taxon>Fungi incertae sedis</taxon>
        <taxon>Mucoromycota</taxon>
        <taxon>Mortierellomycotina</taxon>
        <taxon>Mortierellomycetes</taxon>
        <taxon>Mortierellales</taxon>
        <taxon>Mortierellaceae</taxon>
        <taxon>Linnemannia</taxon>
    </lineage>
</organism>
<name>A0A197JG66_9FUNG</name>
<evidence type="ECO:0000313" key="4">
    <source>
        <dbReference type="Proteomes" id="UP000078512"/>
    </source>
</evidence>
<dbReference type="Proteomes" id="UP000078512">
    <property type="component" value="Unassembled WGS sequence"/>
</dbReference>
<protein>
    <submittedName>
        <fullName evidence="3">Uncharacterized protein</fullName>
    </submittedName>
</protein>
<feature type="signal peptide" evidence="2">
    <location>
        <begin position="1"/>
        <end position="31"/>
    </location>
</feature>
<evidence type="ECO:0000256" key="1">
    <source>
        <dbReference type="SAM" id="Phobius"/>
    </source>
</evidence>
<keyword evidence="2" id="KW-0732">Signal</keyword>
<dbReference type="EMBL" id="KV442120">
    <property type="protein sequence ID" value="OAQ23404.1"/>
    <property type="molecule type" value="Genomic_DNA"/>
</dbReference>